<evidence type="ECO:0000313" key="1">
    <source>
        <dbReference type="Proteomes" id="UP000095286"/>
    </source>
</evidence>
<organism evidence="1 2">
    <name type="scientific">Rhabditophanes sp. KR3021</name>
    <dbReference type="NCBI Taxonomy" id="114890"/>
    <lineage>
        <taxon>Eukaryota</taxon>
        <taxon>Metazoa</taxon>
        <taxon>Ecdysozoa</taxon>
        <taxon>Nematoda</taxon>
        <taxon>Chromadorea</taxon>
        <taxon>Rhabditida</taxon>
        <taxon>Tylenchina</taxon>
        <taxon>Panagrolaimomorpha</taxon>
        <taxon>Strongyloidoidea</taxon>
        <taxon>Alloionematidae</taxon>
        <taxon>Rhabditophanes</taxon>
    </lineage>
</organism>
<dbReference type="Proteomes" id="UP000095286">
    <property type="component" value="Unplaced"/>
</dbReference>
<dbReference type="WBParaSite" id="RSKR_0000688500.1">
    <property type="protein sequence ID" value="RSKR_0000688500.1"/>
    <property type="gene ID" value="RSKR_0000688500"/>
</dbReference>
<proteinExistence type="predicted"/>
<protein>
    <submittedName>
        <fullName evidence="2">TGS domain-containing protein</fullName>
    </submittedName>
</protein>
<name>A0AC35U2Y4_9BILA</name>
<accession>A0AC35U2Y4</accession>
<evidence type="ECO:0000313" key="2">
    <source>
        <dbReference type="WBParaSite" id="RSKR_0000688500.1"/>
    </source>
</evidence>
<sequence length="310" mass="34233">MGISSKLYSAAGRLSRSVSVNSPNYEAITRRNVIFTKLKMDQEIAAKQSISKIVVNVELFDGTQKTLLMNKGISTPLDCAKHISRHLVDNSALAVLSSTGRDVATSSMHEVLTQECNLKFLPFNNKQYAEEINAAFWRSCTLLLSAVVEKSFGTGVSLKSFVEKDVREGFFEVNAKMSDLKEWTASGDELKLLTKSVFHEYILEGAAFERLDVLGDDAMTIFKDNASKQAEIEADLNEGVQTFELVRVGEYVDLAPGLIISNASQIGKFQITHAANKQSTNANFRGIALPKDQPCTSYTWDQLAKRSISN</sequence>
<reference evidence="2" key="1">
    <citation type="submission" date="2016-11" db="UniProtKB">
        <authorList>
            <consortium name="WormBaseParasite"/>
        </authorList>
    </citation>
    <scope>IDENTIFICATION</scope>
    <source>
        <strain evidence="2">KR3021</strain>
    </source>
</reference>